<dbReference type="Proteomes" id="UP000321798">
    <property type="component" value="Unassembled WGS sequence"/>
</dbReference>
<dbReference type="AlphaFoldDB" id="A0A512PFJ1"/>
<proteinExistence type="predicted"/>
<dbReference type="EMBL" id="BKAL01000010">
    <property type="protein sequence ID" value="GEP69974.1"/>
    <property type="molecule type" value="Genomic_DNA"/>
</dbReference>
<keyword evidence="2" id="KW-1185">Reference proteome</keyword>
<evidence type="ECO:0000313" key="1">
    <source>
        <dbReference type="EMBL" id="GEP69974.1"/>
    </source>
</evidence>
<gene>
    <name evidence="1" type="ORF">CSO01_26890</name>
</gene>
<reference evidence="1 2" key="1">
    <citation type="submission" date="2019-07" db="EMBL/GenBank/DDBJ databases">
        <title>Whole genome shotgun sequence of Cellulomonas soli NBRC 109434.</title>
        <authorList>
            <person name="Hosoyama A."/>
            <person name="Uohara A."/>
            <person name="Ohji S."/>
            <person name="Ichikawa N."/>
        </authorList>
    </citation>
    <scope>NUCLEOTIDE SEQUENCE [LARGE SCALE GENOMIC DNA]</scope>
    <source>
        <strain evidence="1 2">NBRC 109434</strain>
    </source>
</reference>
<sequence>MLVLLAVGALAGCTQPEPLVQSDPDFCSRLIAGVADYTDFATAVIGGGEVTAAERDVATGYVESLRAGAPDDQEVVDALEVFTTPYEVDRAAQGQDDTAPEPVDADALSAATSTLLTACSTQ</sequence>
<comment type="caution">
    <text evidence="1">The sequence shown here is derived from an EMBL/GenBank/DDBJ whole genome shotgun (WGS) entry which is preliminary data.</text>
</comment>
<name>A0A512PFJ1_9CELL</name>
<protein>
    <submittedName>
        <fullName evidence="1">Uncharacterized protein</fullName>
    </submittedName>
</protein>
<evidence type="ECO:0000313" key="2">
    <source>
        <dbReference type="Proteomes" id="UP000321798"/>
    </source>
</evidence>
<accession>A0A512PFJ1</accession>
<organism evidence="1 2">
    <name type="scientific">Cellulomonas soli</name>
    <dbReference type="NCBI Taxonomy" id="931535"/>
    <lineage>
        <taxon>Bacteria</taxon>
        <taxon>Bacillati</taxon>
        <taxon>Actinomycetota</taxon>
        <taxon>Actinomycetes</taxon>
        <taxon>Micrococcales</taxon>
        <taxon>Cellulomonadaceae</taxon>
        <taxon>Cellulomonas</taxon>
    </lineage>
</organism>